<proteinExistence type="predicted"/>
<protein>
    <submittedName>
        <fullName evidence="3">Uncharacterized protein</fullName>
    </submittedName>
</protein>
<feature type="compositionally biased region" description="Basic and acidic residues" evidence="1">
    <location>
        <begin position="87"/>
        <end position="107"/>
    </location>
</feature>
<feature type="compositionally biased region" description="Low complexity" evidence="1">
    <location>
        <begin position="24"/>
        <end position="39"/>
    </location>
</feature>
<evidence type="ECO:0000313" key="3">
    <source>
        <dbReference type="EMBL" id="MBC3882816.1"/>
    </source>
</evidence>
<feature type="region of interest" description="Disordered" evidence="1">
    <location>
        <begin position="24"/>
        <end position="107"/>
    </location>
</feature>
<evidence type="ECO:0000256" key="2">
    <source>
        <dbReference type="SAM" id="SignalP"/>
    </source>
</evidence>
<feature type="chain" id="PRO_5036918822" evidence="2">
    <location>
        <begin position="25"/>
        <end position="107"/>
    </location>
</feature>
<evidence type="ECO:0000256" key="1">
    <source>
        <dbReference type="SAM" id="MobiDB-lite"/>
    </source>
</evidence>
<organism evidence="3 4">
    <name type="scientific">Undibacterium nitidum</name>
    <dbReference type="NCBI Taxonomy" id="2762298"/>
    <lineage>
        <taxon>Bacteria</taxon>
        <taxon>Pseudomonadati</taxon>
        <taxon>Pseudomonadota</taxon>
        <taxon>Betaproteobacteria</taxon>
        <taxon>Burkholderiales</taxon>
        <taxon>Oxalobacteraceae</taxon>
        <taxon>Undibacterium</taxon>
    </lineage>
</organism>
<dbReference type="AlphaFoldDB" id="A0A923HRM9"/>
<keyword evidence="4" id="KW-1185">Reference proteome</keyword>
<dbReference type="Proteomes" id="UP000627446">
    <property type="component" value="Unassembled WGS sequence"/>
</dbReference>
<comment type="caution">
    <text evidence="3">The sequence shown here is derived from an EMBL/GenBank/DDBJ whole genome shotgun (WGS) entry which is preliminary data.</text>
</comment>
<gene>
    <name evidence="3" type="ORF">H8K36_15605</name>
</gene>
<feature type="signal peptide" evidence="2">
    <location>
        <begin position="1"/>
        <end position="24"/>
    </location>
</feature>
<evidence type="ECO:0000313" key="4">
    <source>
        <dbReference type="Proteomes" id="UP000627446"/>
    </source>
</evidence>
<reference evidence="3" key="1">
    <citation type="submission" date="2020-08" db="EMBL/GenBank/DDBJ databases">
        <title>Novel species isolated from subtropical streams in China.</title>
        <authorList>
            <person name="Lu H."/>
        </authorList>
    </citation>
    <scope>NUCLEOTIDE SEQUENCE</scope>
    <source>
        <strain evidence="3">LX22W</strain>
    </source>
</reference>
<keyword evidence="2" id="KW-0732">Signal</keyword>
<name>A0A923HRM9_9BURK</name>
<sequence length="107" mass="11590">MRKLSYAMTCLSLMALVGAHNVHASPQSAAASKPANSRSEPPHREPPPQAYEACKAKKKGDVVDIITPRGDKLKGNCTESPKGLFARPEHPPEDKTGDDRRPPPPKK</sequence>
<accession>A0A923HRM9</accession>
<dbReference type="RefSeq" id="WP_186917352.1">
    <property type="nucleotide sequence ID" value="NZ_JACOFZ010000007.1"/>
</dbReference>
<dbReference type="EMBL" id="JACOFZ010000007">
    <property type="protein sequence ID" value="MBC3882816.1"/>
    <property type="molecule type" value="Genomic_DNA"/>
</dbReference>